<proteinExistence type="predicted"/>
<protein>
    <recommendedName>
        <fullName evidence="3">DUF4262 domain-containing protein</fullName>
    </recommendedName>
</protein>
<evidence type="ECO:0000313" key="2">
    <source>
        <dbReference type="Proteomes" id="UP001550628"/>
    </source>
</evidence>
<dbReference type="Proteomes" id="UP001550628">
    <property type="component" value="Unassembled WGS sequence"/>
</dbReference>
<dbReference type="EMBL" id="JBEYBF010000010">
    <property type="protein sequence ID" value="MEU1953388.1"/>
    <property type="molecule type" value="Genomic_DNA"/>
</dbReference>
<keyword evidence="2" id="KW-1185">Reference proteome</keyword>
<comment type="caution">
    <text evidence="1">The sequence shown here is derived from an EMBL/GenBank/DDBJ whole genome shotgun (WGS) entry which is preliminary data.</text>
</comment>
<organism evidence="1 2">
    <name type="scientific">Nocardia rhamnosiphila</name>
    <dbReference type="NCBI Taxonomy" id="426716"/>
    <lineage>
        <taxon>Bacteria</taxon>
        <taxon>Bacillati</taxon>
        <taxon>Actinomycetota</taxon>
        <taxon>Actinomycetes</taxon>
        <taxon>Mycobacteriales</taxon>
        <taxon>Nocardiaceae</taxon>
        <taxon>Nocardia</taxon>
    </lineage>
</organism>
<name>A0ABV2WR77_9NOCA</name>
<reference evidence="1 2" key="1">
    <citation type="submission" date="2024-06" db="EMBL/GenBank/DDBJ databases">
        <title>The Natural Products Discovery Center: Release of the First 8490 Sequenced Strains for Exploring Actinobacteria Biosynthetic Diversity.</title>
        <authorList>
            <person name="Kalkreuter E."/>
            <person name="Kautsar S.A."/>
            <person name="Yang D."/>
            <person name="Bader C.D."/>
            <person name="Teijaro C.N."/>
            <person name="Fluegel L."/>
            <person name="Davis C.M."/>
            <person name="Simpson J.R."/>
            <person name="Lauterbach L."/>
            <person name="Steele A.D."/>
            <person name="Gui C."/>
            <person name="Meng S."/>
            <person name="Li G."/>
            <person name="Viehrig K."/>
            <person name="Ye F."/>
            <person name="Su P."/>
            <person name="Kiefer A.F."/>
            <person name="Nichols A."/>
            <person name="Cepeda A.J."/>
            <person name="Yan W."/>
            <person name="Fan B."/>
            <person name="Jiang Y."/>
            <person name="Adhikari A."/>
            <person name="Zheng C.-J."/>
            <person name="Schuster L."/>
            <person name="Cowan T.M."/>
            <person name="Smanski M.J."/>
            <person name="Chevrette M.G."/>
            <person name="De Carvalho L.P.S."/>
            <person name="Shen B."/>
        </authorList>
    </citation>
    <scope>NUCLEOTIDE SEQUENCE [LARGE SCALE GENOMIC DNA]</scope>
    <source>
        <strain evidence="1 2">NPDC019708</strain>
    </source>
</reference>
<evidence type="ECO:0000313" key="1">
    <source>
        <dbReference type="EMBL" id="MEU1953388.1"/>
    </source>
</evidence>
<accession>A0ABV2WR77</accession>
<evidence type="ECO:0008006" key="3">
    <source>
        <dbReference type="Google" id="ProtNLM"/>
    </source>
</evidence>
<sequence>MRQRLTSLASRVFTIRRPPAVVDRHVRVFLNRSRVAFAGYQPGAPLVLAYTFTLPTPRTVNDLKVLDRVFAMFNDHPLHAEDQQHTRAWYDSGLRSLSVGDVVTIDDRSYACASFGWHPETALWSPRL</sequence>
<gene>
    <name evidence="1" type="ORF">ABZ510_16110</name>
</gene>
<dbReference type="RefSeq" id="WP_356957794.1">
    <property type="nucleotide sequence ID" value="NZ_JBEYBD010000011.1"/>
</dbReference>